<dbReference type="SUPFAM" id="SSF52540">
    <property type="entry name" value="P-loop containing nucleoside triphosphate hydrolases"/>
    <property type="match status" value="1"/>
</dbReference>
<keyword evidence="7" id="KW-1185">Reference proteome</keyword>
<dbReference type="AlphaFoldDB" id="A0A7C9MN23"/>
<keyword evidence="3 6" id="KW-0067">ATP-binding</keyword>
<feature type="domain" description="ABC transporter" evidence="5">
    <location>
        <begin position="2"/>
        <end position="237"/>
    </location>
</feature>
<dbReference type="Pfam" id="PF00005">
    <property type="entry name" value="ABC_tran"/>
    <property type="match status" value="1"/>
</dbReference>
<dbReference type="PROSITE" id="PS50893">
    <property type="entry name" value="ABC_TRANSPORTER_2"/>
    <property type="match status" value="1"/>
</dbReference>
<keyword evidence="1" id="KW-0813">Transport</keyword>
<sequence length="286" mass="30832">MFAAENLAFGYNGTPVLRRVSFRVQAGKLVCLLGPNGCGKTTLLRLMLGLLAPSGGRMLVGGRPARSMPRREMAGRVAYVPQLHQPPFAYTALEMVLMGRTGSTSFFGRPSSQDRDAALAALHRFAIGHLAHVPVTRLSGGQRQLTMLARALAQQAKALVLDEPINGLDFGHQAKFLAILEELCAEGKSCVMSTHFPDHALWVADQVLLLHEGAVVADGPPRAVVTRENLSRLYEADISVVSLNEAIRVCIPDRMNRSRPAPVAPDAASPSANPDARPRPKEQLHG</sequence>
<protein>
    <submittedName>
        <fullName evidence="6">ATP-binding cassette domain-containing protein</fullName>
    </submittedName>
</protein>
<evidence type="ECO:0000256" key="1">
    <source>
        <dbReference type="ARBA" id="ARBA00022448"/>
    </source>
</evidence>
<dbReference type="InterPro" id="IPR003593">
    <property type="entry name" value="AAA+_ATPase"/>
</dbReference>
<dbReference type="Gene3D" id="3.40.50.300">
    <property type="entry name" value="P-loop containing nucleotide triphosphate hydrolases"/>
    <property type="match status" value="1"/>
</dbReference>
<comment type="caution">
    <text evidence="6">The sequence shown here is derived from an EMBL/GenBank/DDBJ whole genome shotgun (WGS) entry which is preliminary data.</text>
</comment>
<name>A0A7C9MN23_9BACT</name>
<evidence type="ECO:0000313" key="6">
    <source>
        <dbReference type="EMBL" id="MYL85013.1"/>
    </source>
</evidence>
<dbReference type="SMART" id="SM00382">
    <property type="entry name" value="AAA"/>
    <property type="match status" value="1"/>
</dbReference>
<dbReference type="FunFam" id="3.40.50.300:FF:000134">
    <property type="entry name" value="Iron-enterobactin ABC transporter ATP-binding protein"/>
    <property type="match status" value="1"/>
</dbReference>
<feature type="region of interest" description="Disordered" evidence="4">
    <location>
        <begin position="257"/>
        <end position="286"/>
    </location>
</feature>
<dbReference type="InterPro" id="IPR027417">
    <property type="entry name" value="P-loop_NTPase"/>
</dbReference>
<dbReference type="InterPro" id="IPR050153">
    <property type="entry name" value="Metal_Ion_Import_ABC"/>
</dbReference>
<reference evidence="6 7" key="1">
    <citation type="submission" date="2020-01" db="EMBL/GenBank/DDBJ databases">
        <title>Genome sequence of Desulfovibrio aerotolerans DSM 16695(T).</title>
        <authorList>
            <person name="Karnachuk O."/>
            <person name="Avakyan M."/>
            <person name="Mardanov A."/>
            <person name="Kadnikov V."/>
            <person name="Ravin N."/>
        </authorList>
    </citation>
    <scope>NUCLEOTIDE SEQUENCE [LARGE SCALE GENOMIC DNA]</scope>
    <source>
        <strain evidence="6 7">DSM 16695</strain>
    </source>
</reference>
<evidence type="ECO:0000256" key="3">
    <source>
        <dbReference type="ARBA" id="ARBA00022840"/>
    </source>
</evidence>
<dbReference type="OrthoDB" id="9809450at2"/>
<evidence type="ECO:0000256" key="2">
    <source>
        <dbReference type="ARBA" id="ARBA00022741"/>
    </source>
</evidence>
<gene>
    <name evidence="6" type="ORF">GTA51_18030</name>
</gene>
<dbReference type="RefSeq" id="WP_160963582.1">
    <property type="nucleotide sequence ID" value="NZ_WVUD01000051.1"/>
</dbReference>
<evidence type="ECO:0000259" key="5">
    <source>
        <dbReference type="PROSITE" id="PS50893"/>
    </source>
</evidence>
<accession>A0A7C9MN23</accession>
<organism evidence="6 7">
    <name type="scientific">Solidesulfovibrio aerotolerans</name>
    <dbReference type="NCBI Taxonomy" id="295255"/>
    <lineage>
        <taxon>Bacteria</taxon>
        <taxon>Pseudomonadati</taxon>
        <taxon>Thermodesulfobacteriota</taxon>
        <taxon>Desulfovibrionia</taxon>
        <taxon>Desulfovibrionales</taxon>
        <taxon>Desulfovibrionaceae</taxon>
        <taxon>Solidesulfovibrio</taxon>
    </lineage>
</organism>
<dbReference type="CDD" id="cd03214">
    <property type="entry name" value="ABC_Iron-Siderophores_B12_Hemin"/>
    <property type="match status" value="1"/>
</dbReference>
<dbReference type="InterPro" id="IPR003439">
    <property type="entry name" value="ABC_transporter-like_ATP-bd"/>
</dbReference>
<proteinExistence type="predicted"/>
<dbReference type="GO" id="GO:0016887">
    <property type="term" value="F:ATP hydrolysis activity"/>
    <property type="evidence" value="ECO:0007669"/>
    <property type="project" value="InterPro"/>
</dbReference>
<evidence type="ECO:0000256" key="4">
    <source>
        <dbReference type="SAM" id="MobiDB-lite"/>
    </source>
</evidence>
<dbReference type="Proteomes" id="UP000482487">
    <property type="component" value="Unassembled WGS sequence"/>
</dbReference>
<dbReference type="PANTHER" id="PTHR42734:SF19">
    <property type="entry name" value="IRON COMPOUNDS ABC TRANSPORTER, ATP-BINDING PROTEIN"/>
    <property type="match status" value="1"/>
</dbReference>
<keyword evidence="2" id="KW-0547">Nucleotide-binding</keyword>
<feature type="compositionally biased region" description="Basic and acidic residues" evidence="4">
    <location>
        <begin position="276"/>
        <end position="286"/>
    </location>
</feature>
<feature type="compositionally biased region" description="Low complexity" evidence="4">
    <location>
        <begin position="258"/>
        <end position="275"/>
    </location>
</feature>
<dbReference type="EMBL" id="WVUD01000051">
    <property type="protein sequence ID" value="MYL85013.1"/>
    <property type="molecule type" value="Genomic_DNA"/>
</dbReference>
<dbReference type="GO" id="GO:0005524">
    <property type="term" value="F:ATP binding"/>
    <property type="evidence" value="ECO:0007669"/>
    <property type="project" value="UniProtKB-KW"/>
</dbReference>
<evidence type="ECO:0000313" key="7">
    <source>
        <dbReference type="Proteomes" id="UP000482487"/>
    </source>
</evidence>
<dbReference type="PANTHER" id="PTHR42734">
    <property type="entry name" value="METAL TRANSPORT SYSTEM ATP-BINDING PROTEIN TM_0124-RELATED"/>
    <property type="match status" value="1"/>
</dbReference>